<sequence>MARAVRPKPTKLAQDRRLGNLVSALLARRWSPQQIAGWLHRSRQANMGYVPHETICRSLFIQAGGDLRHETDTVLADPAGDAPIGRDQAVRRTRRPSLSFSIANVRDVRECQVFRPAG</sequence>
<gene>
    <name evidence="1" type="ORF">F3087_44920</name>
</gene>
<accession>A0A5N0DJW1</accession>
<name>A0A5N0DJW1_9NOCA</name>
<dbReference type="AlphaFoldDB" id="A0A5N0DJW1"/>
<keyword evidence="2" id="KW-1185">Reference proteome</keyword>
<evidence type="ECO:0000313" key="1">
    <source>
        <dbReference type="EMBL" id="KAA8877318.1"/>
    </source>
</evidence>
<reference evidence="1 2" key="1">
    <citation type="submission" date="2019-09" db="EMBL/GenBank/DDBJ databases">
        <authorList>
            <person name="Wang X."/>
        </authorList>
    </citation>
    <scope>NUCLEOTIDE SEQUENCE [LARGE SCALE GENOMIC DNA]</scope>
    <source>
        <strain evidence="1 2">CICC 11023</strain>
    </source>
</reference>
<proteinExistence type="predicted"/>
<evidence type="ECO:0000313" key="2">
    <source>
        <dbReference type="Proteomes" id="UP000323876"/>
    </source>
</evidence>
<comment type="caution">
    <text evidence="1">The sequence shown here is derived from an EMBL/GenBank/DDBJ whole genome shotgun (WGS) entry which is preliminary data.</text>
</comment>
<dbReference type="EMBL" id="VXLC01000051">
    <property type="protein sequence ID" value="KAA8877318.1"/>
    <property type="molecule type" value="Genomic_DNA"/>
</dbReference>
<dbReference type="Proteomes" id="UP000323876">
    <property type="component" value="Unassembled WGS sequence"/>
</dbReference>
<dbReference type="RefSeq" id="WP_150408328.1">
    <property type="nucleotide sequence ID" value="NZ_VXLC01000051.1"/>
</dbReference>
<protein>
    <submittedName>
        <fullName evidence="1">Uncharacterized protein</fullName>
    </submittedName>
</protein>
<organism evidence="1 2">
    <name type="scientific">Nocardia colli</name>
    <dbReference type="NCBI Taxonomy" id="2545717"/>
    <lineage>
        <taxon>Bacteria</taxon>
        <taxon>Bacillati</taxon>
        <taxon>Actinomycetota</taxon>
        <taxon>Actinomycetes</taxon>
        <taxon>Mycobacteriales</taxon>
        <taxon>Nocardiaceae</taxon>
        <taxon>Nocardia</taxon>
    </lineage>
</organism>
<dbReference type="OrthoDB" id="9803231at2"/>